<dbReference type="SUPFAM" id="SSF49899">
    <property type="entry name" value="Concanavalin A-like lectins/glucanases"/>
    <property type="match status" value="1"/>
</dbReference>
<accession>A0A0F8CES8</accession>
<proteinExistence type="predicted"/>
<protein>
    <submittedName>
        <fullName evidence="3">Zinc-binding protein A33</fullName>
    </submittedName>
</protein>
<reference evidence="3" key="1">
    <citation type="journal article" date="2015" name="PLoS Genet.">
        <title>Genome Sequencing of the Perciform Fish Larimichthys crocea Provides Insights into Molecular and Genetic Mechanisms of Stress Adaptation.</title>
        <authorList>
            <person name="Ao J."/>
            <person name="Mu Y."/>
            <person name="Xiang L.X."/>
            <person name="Fan D."/>
            <person name="Feng M."/>
            <person name="Zhang S."/>
            <person name="Shi Q."/>
            <person name="Zhu L.Y."/>
            <person name="Li T."/>
            <person name="Ding Y."/>
            <person name="Nie L."/>
            <person name="Li Q."/>
            <person name="Dong W.R."/>
            <person name="Jiang L."/>
            <person name="Sun B."/>
            <person name="Zhang X."/>
            <person name="Li M."/>
            <person name="Zhang H.Q."/>
            <person name="Xie S."/>
            <person name="Zhu Y."/>
            <person name="Jiang X."/>
            <person name="Wang X."/>
            <person name="Mu P."/>
            <person name="Chen W."/>
            <person name="Yue Z."/>
            <person name="Wang Z."/>
            <person name="Wang J."/>
            <person name="Shao J.Z."/>
            <person name="Chen X."/>
        </authorList>
    </citation>
    <scope>NUCLEOTIDE SEQUENCE [LARGE SCALE GENOMIC DNA]</scope>
    <source>
        <strain evidence="3">SSNF</strain>
        <tissue evidence="3">Blood</tissue>
    </source>
</reference>
<keyword evidence="1" id="KW-0175">Coiled coil</keyword>
<dbReference type="PRINTS" id="PR01407">
    <property type="entry name" value="BUTYPHLNCDUF"/>
</dbReference>
<sequence length="206" mass="23614">MQRQRGGYEAADKLHQFLEEEEKARTTALRKEEEQKSSMLKQRIVALNREIASLSDTVRATETELRAGSVSFLQNYKAAVKRVQQRSLLDDPQLPSGALIDVAKHLGNLTFNIWNKMKEMVTYSPVILDPNTAASHLFVSEDLKSVRYQQRERQFPKNPERFEYYITVMASEGFDSGTHSWDVEVKNQANWAVGVTKESFSRKAEV</sequence>
<organism evidence="3">
    <name type="scientific">Larimichthys crocea</name>
    <name type="common">Large yellow croaker</name>
    <name type="synonym">Pseudosciaena crocea</name>
    <dbReference type="NCBI Taxonomy" id="215358"/>
    <lineage>
        <taxon>Eukaryota</taxon>
        <taxon>Metazoa</taxon>
        <taxon>Chordata</taxon>
        <taxon>Craniata</taxon>
        <taxon>Vertebrata</taxon>
        <taxon>Euteleostomi</taxon>
        <taxon>Actinopterygii</taxon>
        <taxon>Neopterygii</taxon>
        <taxon>Teleostei</taxon>
        <taxon>Neoteleostei</taxon>
        <taxon>Acanthomorphata</taxon>
        <taxon>Eupercaria</taxon>
        <taxon>Sciaenidae</taxon>
        <taxon>Larimichthys</taxon>
    </lineage>
</organism>
<feature type="coiled-coil region" evidence="1">
    <location>
        <begin position="30"/>
        <end position="64"/>
    </location>
</feature>
<name>A0A0F8CES8_LARCR</name>
<evidence type="ECO:0000259" key="2">
    <source>
        <dbReference type="PROSITE" id="PS50188"/>
    </source>
</evidence>
<dbReference type="PROSITE" id="PS50188">
    <property type="entry name" value="B302_SPRY"/>
    <property type="match status" value="1"/>
</dbReference>
<dbReference type="InterPro" id="IPR003879">
    <property type="entry name" value="Butyrophylin_SPRY"/>
</dbReference>
<dbReference type="SMART" id="SM00589">
    <property type="entry name" value="PRY"/>
    <property type="match status" value="1"/>
</dbReference>
<dbReference type="InterPro" id="IPR050143">
    <property type="entry name" value="TRIM/RBCC"/>
</dbReference>
<dbReference type="InterPro" id="IPR006574">
    <property type="entry name" value="PRY"/>
</dbReference>
<evidence type="ECO:0000256" key="1">
    <source>
        <dbReference type="SAM" id="Coils"/>
    </source>
</evidence>
<dbReference type="Pfam" id="PF13765">
    <property type="entry name" value="PRY"/>
    <property type="match status" value="1"/>
</dbReference>
<dbReference type="InterPro" id="IPR013320">
    <property type="entry name" value="ConA-like_dom_sf"/>
</dbReference>
<gene>
    <name evidence="3" type="ORF">EH28_00458</name>
</gene>
<evidence type="ECO:0000313" key="3">
    <source>
        <dbReference type="EMBL" id="KKF31041.1"/>
    </source>
</evidence>
<dbReference type="InterPro" id="IPR001870">
    <property type="entry name" value="B30.2/SPRY"/>
</dbReference>
<dbReference type="EMBL" id="KQ041050">
    <property type="protein sequence ID" value="KKF31041.1"/>
    <property type="molecule type" value="Genomic_DNA"/>
</dbReference>
<feature type="domain" description="B30.2/SPRY" evidence="2">
    <location>
        <begin position="106"/>
        <end position="206"/>
    </location>
</feature>
<dbReference type="Gene3D" id="2.60.120.920">
    <property type="match status" value="1"/>
</dbReference>
<dbReference type="AlphaFoldDB" id="A0A0F8CES8"/>
<dbReference type="PANTHER" id="PTHR24103">
    <property type="entry name" value="E3 UBIQUITIN-PROTEIN LIGASE TRIM"/>
    <property type="match status" value="1"/>
</dbReference>
<dbReference type="InterPro" id="IPR043136">
    <property type="entry name" value="B30.2/SPRY_sf"/>
</dbReference>